<gene>
    <name evidence="2" type="ORF">K3174_16455</name>
</gene>
<dbReference type="Proteomes" id="UP000755104">
    <property type="component" value="Unassembled WGS sequence"/>
</dbReference>
<evidence type="ECO:0000313" key="3">
    <source>
        <dbReference type="Proteomes" id="UP000755104"/>
    </source>
</evidence>
<evidence type="ECO:0000313" key="2">
    <source>
        <dbReference type="EMBL" id="MBX7484119.1"/>
    </source>
</evidence>
<dbReference type="PROSITE" id="PS51819">
    <property type="entry name" value="VOC"/>
    <property type="match status" value="1"/>
</dbReference>
<dbReference type="InterPro" id="IPR029068">
    <property type="entry name" value="Glyas_Bleomycin-R_OHBP_Dase"/>
</dbReference>
<dbReference type="EMBL" id="JAIGNO010000021">
    <property type="protein sequence ID" value="MBX7484119.1"/>
    <property type="molecule type" value="Genomic_DNA"/>
</dbReference>
<dbReference type="Pfam" id="PF00903">
    <property type="entry name" value="Glyoxalase"/>
    <property type="match status" value="1"/>
</dbReference>
<evidence type="ECO:0000259" key="1">
    <source>
        <dbReference type="PROSITE" id="PS51819"/>
    </source>
</evidence>
<dbReference type="Gene3D" id="3.10.180.10">
    <property type="entry name" value="2,3-Dihydroxybiphenyl 1,2-Dioxygenase, domain 1"/>
    <property type="match status" value="1"/>
</dbReference>
<dbReference type="SUPFAM" id="SSF54593">
    <property type="entry name" value="Glyoxalase/Bleomycin resistance protein/Dihydroxybiphenyl dioxygenase"/>
    <property type="match status" value="1"/>
</dbReference>
<keyword evidence="3" id="KW-1185">Reference proteome</keyword>
<organism evidence="2 3">
    <name type="scientific">Qipengyuania qiaonensis</name>
    <dbReference type="NCBI Taxonomy" id="2867240"/>
    <lineage>
        <taxon>Bacteria</taxon>
        <taxon>Pseudomonadati</taxon>
        <taxon>Pseudomonadota</taxon>
        <taxon>Alphaproteobacteria</taxon>
        <taxon>Sphingomonadales</taxon>
        <taxon>Erythrobacteraceae</taxon>
        <taxon>Qipengyuania</taxon>
    </lineage>
</organism>
<protein>
    <submittedName>
        <fullName evidence="2">VOC family protein</fullName>
    </submittedName>
</protein>
<comment type="caution">
    <text evidence="2">The sequence shown here is derived from an EMBL/GenBank/DDBJ whole genome shotgun (WGS) entry which is preliminary data.</text>
</comment>
<name>A0ABS7J9W9_9SPHN</name>
<sequence>MPVPGPVPAHVVYRTRRMVEMLTWYETVFGAKPVYRNEALAFLAYDEDHHRFAIADLDIIAPGGRADDRGTIGVDHVAYDVSSMRDLLEAWSDLKQAGITPYWCVNHGMSASLYYADPDSNQLEFSVDCFAAKSDCSAYFAAMTADTNPVGVEFDPADWLERLRAGEDERALLAIDPEGDVSPIRGALQTMIA</sequence>
<accession>A0ABS7J9W9</accession>
<proteinExistence type="predicted"/>
<dbReference type="InterPro" id="IPR004360">
    <property type="entry name" value="Glyas_Fos-R_dOase_dom"/>
</dbReference>
<reference evidence="2 3" key="1">
    <citation type="submission" date="2021-08" db="EMBL/GenBank/DDBJ databases">
        <title>Comparative Genomics Analysis of the Genus Qipengyuania Reveals Extensive Genetic Diversity and Metabolic Versatility, Including the Description of Fifteen Novel Species.</title>
        <authorList>
            <person name="Liu Y."/>
        </authorList>
    </citation>
    <scope>NUCLEOTIDE SEQUENCE [LARGE SCALE GENOMIC DNA]</scope>
    <source>
        <strain evidence="2 3">6D47A</strain>
    </source>
</reference>
<feature type="domain" description="VOC" evidence="1">
    <location>
        <begin position="7"/>
        <end position="128"/>
    </location>
</feature>
<dbReference type="InterPro" id="IPR037523">
    <property type="entry name" value="VOC_core"/>
</dbReference>
<dbReference type="RefSeq" id="WP_221560529.1">
    <property type="nucleotide sequence ID" value="NZ_JAIGNO010000021.1"/>
</dbReference>